<evidence type="ECO:0000313" key="2">
    <source>
        <dbReference type="EMBL" id="KIG17007.1"/>
    </source>
</evidence>
<dbReference type="Proteomes" id="UP000031599">
    <property type="component" value="Unassembled WGS sequence"/>
</dbReference>
<comment type="caution">
    <text evidence="2">The sequence shown here is derived from an EMBL/GenBank/DDBJ whole genome shotgun (WGS) entry which is preliminary data.</text>
</comment>
<sequence>MHQTFETARMWLRPVAEADIDALVSLDADPEVMRYISGGAPNLRSDYEQGLLARMLVHADQAFGYFSAFTDAGEGTYLGWFHLRPSVFDSSMLELGYRLRRETWGRGLATEGSLALLDHAFEALGQTVVDACAMPDNAASIAVMRKCGMTYAGMFNHPRLETLQVVRYWVRSTEYAAK</sequence>
<evidence type="ECO:0000259" key="1">
    <source>
        <dbReference type="PROSITE" id="PS51186"/>
    </source>
</evidence>
<dbReference type="RefSeq" id="WP_052548597.1">
    <property type="nucleotide sequence ID" value="NZ_JMCC02000029.1"/>
</dbReference>
<organism evidence="2 3">
    <name type="scientific">Enhygromyxa salina</name>
    <dbReference type="NCBI Taxonomy" id="215803"/>
    <lineage>
        <taxon>Bacteria</taxon>
        <taxon>Pseudomonadati</taxon>
        <taxon>Myxococcota</taxon>
        <taxon>Polyangia</taxon>
        <taxon>Nannocystales</taxon>
        <taxon>Nannocystaceae</taxon>
        <taxon>Enhygromyxa</taxon>
    </lineage>
</organism>
<dbReference type="InterPro" id="IPR051531">
    <property type="entry name" value="N-acetyltransferase"/>
</dbReference>
<dbReference type="PANTHER" id="PTHR43792:SF1">
    <property type="entry name" value="N-ACETYLTRANSFERASE DOMAIN-CONTAINING PROTEIN"/>
    <property type="match status" value="1"/>
</dbReference>
<evidence type="ECO:0000313" key="3">
    <source>
        <dbReference type="Proteomes" id="UP000031599"/>
    </source>
</evidence>
<dbReference type="SUPFAM" id="SSF55729">
    <property type="entry name" value="Acyl-CoA N-acyltransferases (Nat)"/>
    <property type="match status" value="1"/>
</dbReference>
<dbReference type="PROSITE" id="PS51186">
    <property type="entry name" value="GNAT"/>
    <property type="match status" value="1"/>
</dbReference>
<dbReference type="EMBL" id="JMCC02000029">
    <property type="protein sequence ID" value="KIG17007.1"/>
    <property type="molecule type" value="Genomic_DNA"/>
</dbReference>
<name>A0A0C2DAW2_9BACT</name>
<dbReference type="Pfam" id="PF13302">
    <property type="entry name" value="Acetyltransf_3"/>
    <property type="match status" value="1"/>
</dbReference>
<dbReference type="GO" id="GO:0016747">
    <property type="term" value="F:acyltransferase activity, transferring groups other than amino-acyl groups"/>
    <property type="evidence" value="ECO:0007669"/>
    <property type="project" value="InterPro"/>
</dbReference>
<proteinExistence type="predicted"/>
<dbReference type="InterPro" id="IPR000182">
    <property type="entry name" value="GNAT_dom"/>
</dbReference>
<protein>
    <submittedName>
        <fullName evidence="2">GCN5-related N-acetyltransferase</fullName>
    </submittedName>
</protein>
<dbReference type="InterPro" id="IPR016181">
    <property type="entry name" value="Acyl_CoA_acyltransferase"/>
</dbReference>
<feature type="domain" description="N-acetyltransferase" evidence="1">
    <location>
        <begin position="10"/>
        <end position="174"/>
    </location>
</feature>
<dbReference type="PANTHER" id="PTHR43792">
    <property type="entry name" value="GNAT FAMILY, PUTATIVE (AFU_ORTHOLOGUE AFUA_3G00765)-RELATED-RELATED"/>
    <property type="match status" value="1"/>
</dbReference>
<keyword evidence="2" id="KW-0808">Transferase</keyword>
<dbReference type="Gene3D" id="3.40.630.30">
    <property type="match status" value="1"/>
</dbReference>
<gene>
    <name evidence="2" type="ORF">DB30_03604</name>
</gene>
<accession>A0A0C2DAW2</accession>
<dbReference type="AlphaFoldDB" id="A0A0C2DAW2"/>
<reference evidence="2 3" key="1">
    <citation type="submission" date="2014-12" db="EMBL/GenBank/DDBJ databases">
        <title>Genome assembly of Enhygromyxa salina DSM 15201.</title>
        <authorList>
            <person name="Sharma G."/>
            <person name="Subramanian S."/>
        </authorList>
    </citation>
    <scope>NUCLEOTIDE SEQUENCE [LARGE SCALE GENOMIC DNA]</scope>
    <source>
        <strain evidence="2 3">DSM 15201</strain>
    </source>
</reference>